<protein>
    <submittedName>
        <fullName evidence="2">Ras-GEF domain-containing protein</fullName>
    </submittedName>
</protein>
<keyword evidence="1" id="KW-0812">Transmembrane</keyword>
<feature type="transmembrane region" description="Helical" evidence="1">
    <location>
        <begin position="163"/>
        <end position="185"/>
    </location>
</feature>
<dbReference type="GeneID" id="59345463"/>
<comment type="caution">
    <text evidence="2">The sequence shown here is derived from an EMBL/GenBank/DDBJ whole genome shotgun (WGS) entry which is preliminary data.</text>
</comment>
<reference evidence="2" key="1">
    <citation type="submission" date="2020-05" db="EMBL/GenBank/DDBJ databases">
        <title>Mycena genomes resolve the evolution of fungal bioluminescence.</title>
        <authorList>
            <person name="Tsai I.J."/>
        </authorList>
    </citation>
    <scope>NUCLEOTIDE SEQUENCE</scope>
    <source>
        <strain evidence="2">171206Taipei</strain>
    </source>
</reference>
<evidence type="ECO:0000313" key="3">
    <source>
        <dbReference type="Proteomes" id="UP000636479"/>
    </source>
</evidence>
<sequence length="355" mass="38819">MSALRYGCLFWSWHINAIGSVAQYLDAMPPTSHFLQYFPLVLDTFTYGIYCALFVQSTQMLINRRRANYKVYLACLSALFGLSTMHIVAAYTWAFITDTATTGIYEVLSLRKRPPDLYGADDPMAVHRLVRVIRARYALANLLADAVLIHRCYVIWGHNLRAIAFLLVAYIVNIGGIVVGALPFVGPSERIAIAVCIGTTFFTNVAASLMAAGRIWWISRRASVVLSRGSRRMYYNLTAILLESGLIYPISIVIAIAMFVAPQTSTEAVLISIAPIYHLVAIAPTLIIVRVGLGMSTEGVDRAVTTGPDRFGGPGSLHFSPPMTDQVGTIELGIGGDLENSVSTATRTLDNSFKV</sequence>
<dbReference type="AlphaFoldDB" id="A0A8H6SSJ3"/>
<feature type="transmembrane region" description="Helical" evidence="1">
    <location>
        <begin position="233"/>
        <end position="262"/>
    </location>
</feature>
<evidence type="ECO:0000256" key="1">
    <source>
        <dbReference type="SAM" id="Phobius"/>
    </source>
</evidence>
<feature type="transmembrane region" description="Helical" evidence="1">
    <location>
        <begin position="71"/>
        <end position="96"/>
    </location>
</feature>
<dbReference type="EMBL" id="JACAZF010000005">
    <property type="protein sequence ID" value="KAF7303896.1"/>
    <property type="molecule type" value="Genomic_DNA"/>
</dbReference>
<feature type="transmembrane region" description="Helical" evidence="1">
    <location>
        <begin position="137"/>
        <end position="156"/>
    </location>
</feature>
<gene>
    <name evidence="2" type="ORF">MIND_00619700</name>
</gene>
<name>A0A8H6SSJ3_9AGAR</name>
<dbReference type="Proteomes" id="UP000636479">
    <property type="component" value="Unassembled WGS sequence"/>
</dbReference>
<accession>A0A8H6SSJ3</accession>
<feature type="transmembrane region" description="Helical" evidence="1">
    <location>
        <begin position="34"/>
        <end position="55"/>
    </location>
</feature>
<organism evidence="2 3">
    <name type="scientific">Mycena indigotica</name>
    <dbReference type="NCBI Taxonomy" id="2126181"/>
    <lineage>
        <taxon>Eukaryota</taxon>
        <taxon>Fungi</taxon>
        <taxon>Dikarya</taxon>
        <taxon>Basidiomycota</taxon>
        <taxon>Agaricomycotina</taxon>
        <taxon>Agaricomycetes</taxon>
        <taxon>Agaricomycetidae</taxon>
        <taxon>Agaricales</taxon>
        <taxon>Marasmiineae</taxon>
        <taxon>Mycenaceae</taxon>
        <taxon>Mycena</taxon>
    </lineage>
</organism>
<keyword evidence="3" id="KW-1185">Reference proteome</keyword>
<keyword evidence="1" id="KW-1133">Transmembrane helix</keyword>
<feature type="transmembrane region" description="Helical" evidence="1">
    <location>
        <begin position="268"/>
        <end position="289"/>
    </location>
</feature>
<evidence type="ECO:0000313" key="2">
    <source>
        <dbReference type="EMBL" id="KAF7303896.1"/>
    </source>
</evidence>
<proteinExistence type="predicted"/>
<dbReference type="RefSeq" id="XP_037220868.1">
    <property type="nucleotide sequence ID" value="XM_037362947.1"/>
</dbReference>
<keyword evidence="1" id="KW-0472">Membrane</keyword>
<feature type="transmembrane region" description="Helical" evidence="1">
    <location>
        <begin position="191"/>
        <end position="212"/>
    </location>
</feature>
<dbReference type="OrthoDB" id="3265563at2759"/>